<sequence>MQLQELDKQVSKLAFAVSCLESQGKLSSQTESNPRHNASAMTLMSGKVLELVPGTSCAHNTSRDKEKLDIKDPVETAPQKSFAVPPLFLGKLVQCKKERKEKKILDNFRKIPVAPNDQEKKMFTYPFSTSTYRQMSFELYNALATFQICMVSIFSDYVEKIIEVLMDDFTVYGFYRRFIKNFSKIVQPLCNLLQKDKEFKFDQSYRDAFDTLKHKLILASIV</sequence>
<dbReference type="InterPro" id="IPR043502">
    <property type="entry name" value="DNA/RNA_pol_sf"/>
</dbReference>
<dbReference type="PANTHER" id="PTHR24559:SF445">
    <property type="entry name" value="RNA-DIRECTED DNA POLYMERASE HOMOLOG"/>
    <property type="match status" value="1"/>
</dbReference>
<keyword evidence="1" id="KW-1185">Reference proteome</keyword>
<dbReference type="KEGG" id="ghi:107917377"/>
<dbReference type="SUPFAM" id="SSF56672">
    <property type="entry name" value="DNA/RNA polymerases"/>
    <property type="match status" value="1"/>
</dbReference>
<dbReference type="Proteomes" id="UP000818029">
    <property type="component" value="Chromosome A01"/>
</dbReference>
<evidence type="ECO:0000313" key="2">
    <source>
        <dbReference type="RefSeq" id="XP_016702225.1"/>
    </source>
</evidence>
<dbReference type="AlphaFoldDB" id="A0A1U8KID6"/>
<accession>A0A1U8KID6</accession>
<name>A0A1U8KID6_GOSHI</name>
<dbReference type="PaxDb" id="3635-A0A1U8KID6"/>
<dbReference type="InterPro" id="IPR043128">
    <property type="entry name" value="Rev_trsase/Diguanyl_cyclase"/>
</dbReference>
<dbReference type="Gene3D" id="3.30.70.270">
    <property type="match status" value="1"/>
</dbReference>
<reference evidence="2" key="2">
    <citation type="submission" date="2025-08" db="UniProtKB">
        <authorList>
            <consortium name="RefSeq"/>
        </authorList>
    </citation>
    <scope>IDENTIFICATION</scope>
</reference>
<proteinExistence type="predicted"/>
<dbReference type="STRING" id="3635.A0A1U8KID6"/>
<reference evidence="1" key="1">
    <citation type="journal article" date="2020" name="Nat. Genet.">
        <title>Genomic diversifications of five Gossypium allopolyploid species and their impact on cotton improvement.</title>
        <authorList>
            <person name="Chen Z.J."/>
            <person name="Sreedasyam A."/>
            <person name="Ando A."/>
            <person name="Song Q."/>
            <person name="De Santiago L.M."/>
            <person name="Hulse-Kemp A.M."/>
            <person name="Ding M."/>
            <person name="Ye W."/>
            <person name="Kirkbride R.C."/>
            <person name="Jenkins J."/>
            <person name="Plott C."/>
            <person name="Lovell J."/>
            <person name="Lin Y.M."/>
            <person name="Vaughn R."/>
            <person name="Liu B."/>
            <person name="Simpson S."/>
            <person name="Scheffler B.E."/>
            <person name="Wen L."/>
            <person name="Saski C.A."/>
            <person name="Grover C.E."/>
            <person name="Hu G."/>
            <person name="Conover J.L."/>
            <person name="Carlson J.W."/>
            <person name="Shu S."/>
            <person name="Boston L.B."/>
            <person name="Williams M."/>
            <person name="Peterson D.G."/>
            <person name="McGee K."/>
            <person name="Jones D.C."/>
            <person name="Wendel J.F."/>
            <person name="Stelly D.M."/>
            <person name="Grimwood J."/>
            <person name="Schmutz J."/>
        </authorList>
    </citation>
    <scope>NUCLEOTIDE SEQUENCE [LARGE SCALE GENOMIC DNA]</scope>
    <source>
        <strain evidence="1">cv. TM-1</strain>
    </source>
</reference>
<organism evidence="1 2">
    <name type="scientific">Gossypium hirsutum</name>
    <name type="common">Upland cotton</name>
    <name type="synonym">Gossypium mexicanum</name>
    <dbReference type="NCBI Taxonomy" id="3635"/>
    <lineage>
        <taxon>Eukaryota</taxon>
        <taxon>Viridiplantae</taxon>
        <taxon>Streptophyta</taxon>
        <taxon>Embryophyta</taxon>
        <taxon>Tracheophyta</taxon>
        <taxon>Spermatophyta</taxon>
        <taxon>Magnoliopsida</taxon>
        <taxon>eudicotyledons</taxon>
        <taxon>Gunneridae</taxon>
        <taxon>Pentapetalae</taxon>
        <taxon>rosids</taxon>
        <taxon>malvids</taxon>
        <taxon>Malvales</taxon>
        <taxon>Malvaceae</taxon>
        <taxon>Malvoideae</taxon>
        <taxon>Gossypium</taxon>
    </lineage>
</organism>
<evidence type="ECO:0000313" key="1">
    <source>
        <dbReference type="Proteomes" id="UP000818029"/>
    </source>
</evidence>
<gene>
    <name evidence="2" type="primary">LOC107917377</name>
</gene>
<dbReference type="PANTHER" id="PTHR24559">
    <property type="entry name" value="TRANSPOSON TY3-I GAG-POL POLYPROTEIN"/>
    <property type="match status" value="1"/>
</dbReference>
<dbReference type="RefSeq" id="XP_016702225.1">
    <property type="nucleotide sequence ID" value="XM_016846736.1"/>
</dbReference>
<protein>
    <submittedName>
        <fullName evidence="2">Uncharacterized protein</fullName>
    </submittedName>
</protein>
<dbReference type="GeneID" id="107917377"/>
<dbReference type="InterPro" id="IPR053134">
    <property type="entry name" value="RNA-dir_DNA_polymerase"/>
</dbReference>